<dbReference type="AlphaFoldDB" id="A0ABD3M4Y2"/>
<feature type="signal peptide" evidence="1">
    <location>
        <begin position="1"/>
        <end position="27"/>
    </location>
</feature>
<protein>
    <submittedName>
        <fullName evidence="2">Uncharacterized protein</fullName>
    </submittedName>
</protein>
<keyword evidence="1" id="KW-0732">Signal</keyword>
<reference evidence="2 3" key="1">
    <citation type="submission" date="2024-10" db="EMBL/GenBank/DDBJ databases">
        <title>Updated reference genomes for cyclostephanoid diatoms.</title>
        <authorList>
            <person name="Roberts W.R."/>
            <person name="Alverson A.J."/>
        </authorList>
    </citation>
    <scope>NUCLEOTIDE SEQUENCE [LARGE SCALE GENOMIC DNA]</scope>
    <source>
        <strain evidence="2 3">AJA232-27</strain>
    </source>
</reference>
<dbReference type="EMBL" id="JALLBG020000214">
    <property type="protein sequence ID" value="KAL3759085.1"/>
    <property type="molecule type" value="Genomic_DNA"/>
</dbReference>
<accession>A0ABD3M4Y2</accession>
<comment type="caution">
    <text evidence="2">The sequence shown here is derived from an EMBL/GenBank/DDBJ whole genome shotgun (WGS) entry which is preliminary data.</text>
</comment>
<sequence length="165" mass="17506">MASNNWHIRLVSLALAIAATCTSPANAFASVGGQQQHQQQSSSSLLRYRASDDSSISSYTDSLWQAALHPTHHELSSPSFSSSSTTSSEATMSLYHGSNVSNNAYPLELRPISIDSPTNDKSHRTSSSSADGLVETAKAFVPVAIEFGVVAAVAGNAQYLFNGWQ</sequence>
<organism evidence="2 3">
    <name type="scientific">Discostella pseudostelligera</name>
    <dbReference type="NCBI Taxonomy" id="259834"/>
    <lineage>
        <taxon>Eukaryota</taxon>
        <taxon>Sar</taxon>
        <taxon>Stramenopiles</taxon>
        <taxon>Ochrophyta</taxon>
        <taxon>Bacillariophyta</taxon>
        <taxon>Coscinodiscophyceae</taxon>
        <taxon>Thalassiosirophycidae</taxon>
        <taxon>Stephanodiscales</taxon>
        <taxon>Stephanodiscaceae</taxon>
        <taxon>Discostella</taxon>
    </lineage>
</organism>
<dbReference type="Proteomes" id="UP001530293">
    <property type="component" value="Unassembled WGS sequence"/>
</dbReference>
<gene>
    <name evidence="2" type="ORF">ACHAWU_008694</name>
</gene>
<feature type="chain" id="PRO_5044820340" evidence="1">
    <location>
        <begin position="28"/>
        <end position="165"/>
    </location>
</feature>
<evidence type="ECO:0000313" key="3">
    <source>
        <dbReference type="Proteomes" id="UP001530293"/>
    </source>
</evidence>
<evidence type="ECO:0000256" key="1">
    <source>
        <dbReference type="SAM" id="SignalP"/>
    </source>
</evidence>
<keyword evidence="3" id="KW-1185">Reference proteome</keyword>
<evidence type="ECO:0000313" key="2">
    <source>
        <dbReference type="EMBL" id="KAL3759085.1"/>
    </source>
</evidence>
<name>A0ABD3M4Y2_9STRA</name>
<proteinExistence type="predicted"/>